<evidence type="ECO:0000313" key="5">
    <source>
        <dbReference type="Proteomes" id="UP000322791"/>
    </source>
</evidence>
<keyword evidence="5" id="KW-1185">Reference proteome</keyword>
<dbReference type="Pfam" id="PF13505">
    <property type="entry name" value="OMP_b-brl"/>
    <property type="match status" value="1"/>
</dbReference>
<feature type="signal peptide" evidence="2">
    <location>
        <begin position="1"/>
        <end position="20"/>
    </location>
</feature>
<proteinExistence type="predicted"/>
<feature type="domain" description="Outer membrane protein beta-barrel" evidence="3">
    <location>
        <begin position="8"/>
        <end position="181"/>
    </location>
</feature>
<evidence type="ECO:0000259" key="3">
    <source>
        <dbReference type="Pfam" id="PF13505"/>
    </source>
</evidence>
<dbReference type="EMBL" id="VTHL01000009">
    <property type="protein sequence ID" value="TYZ09567.1"/>
    <property type="molecule type" value="Genomic_DNA"/>
</dbReference>
<evidence type="ECO:0000256" key="2">
    <source>
        <dbReference type="SAM" id="SignalP"/>
    </source>
</evidence>
<feature type="chain" id="PRO_5023113390" evidence="2">
    <location>
        <begin position="21"/>
        <end position="222"/>
    </location>
</feature>
<dbReference type="InterPro" id="IPR011250">
    <property type="entry name" value="OMP/PagP_B-barrel"/>
</dbReference>
<protein>
    <submittedName>
        <fullName evidence="4">Porin family protein</fullName>
    </submittedName>
</protein>
<dbReference type="SUPFAM" id="SSF56925">
    <property type="entry name" value="OMPA-like"/>
    <property type="match status" value="1"/>
</dbReference>
<gene>
    <name evidence="4" type="ORF">FY528_09995</name>
</gene>
<evidence type="ECO:0000313" key="4">
    <source>
        <dbReference type="EMBL" id="TYZ09567.1"/>
    </source>
</evidence>
<accession>A0A5D6V2N2</accession>
<sequence length="222" mass="24682">MLKFTLPFALLTALSFAASAQDQPRRFEAGVELLNYSPFAKQTYNYASSQLNNKAQWASGAVFRYNLGRLGLRSGISYTTGSDKTQEVNNCNDCPVGSSTARDLRLRLGVQYAPIAKAPWLYVFSDFYYRRFVSEGNYTGGLCGCQDTDVTVKSNGFGNSTGIGFKVRTWKQFSLNPEVYYDVLRAPNTVNNSDRNLGTSQQYTTRTTQQAPAVRVNAIISF</sequence>
<dbReference type="Proteomes" id="UP000322791">
    <property type="component" value="Unassembled WGS sequence"/>
</dbReference>
<dbReference type="InterPro" id="IPR027385">
    <property type="entry name" value="Beta-barrel_OMP"/>
</dbReference>
<reference evidence="4 5" key="1">
    <citation type="submission" date="2019-08" db="EMBL/GenBank/DDBJ databases">
        <authorList>
            <person name="Seo M.-J."/>
        </authorList>
    </citation>
    <scope>NUCLEOTIDE SEQUENCE [LARGE SCALE GENOMIC DNA]</scope>
    <source>
        <strain evidence="4 5">KIGAM108</strain>
    </source>
</reference>
<comment type="caution">
    <text evidence="4">The sequence shown here is derived from an EMBL/GenBank/DDBJ whole genome shotgun (WGS) entry which is preliminary data.</text>
</comment>
<name>A0A5D6V2N2_9BACT</name>
<dbReference type="AlphaFoldDB" id="A0A5D6V2N2"/>
<evidence type="ECO:0000256" key="1">
    <source>
        <dbReference type="ARBA" id="ARBA00022729"/>
    </source>
</evidence>
<keyword evidence="1 2" id="KW-0732">Signal</keyword>
<dbReference type="RefSeq" id="WP_149070864.1">
    <property type="nucleotide sequence ID" value="NZ_VTHL01000009.1"/>
</dbReference>
<organism evidence="4 5">
    <name type="scientific">Hymenobacter lutimineralis</name>
    <dbReference type="NCBI Taxonomy" id="2606448"/>
    <lineage>
        <taxon>Bacteria</taxon>
        <taxon>Pseudomonadati</taxon>
        <taxon>Bacteroidota</taxon>
        <taxon>Cytophagia</taxon>
        <taxon>Cytophagales</taxon>
        <taxon>Hymenobacteraceae</taxon>
        <taxon>Hymenobacter</taxon>
    </lineage>
</organism>